<dbReference type="EMBL" id="JAFIRN010000015">
    <property type="protein sequence ID" value="KAG5834732.1"/>
    <property type="molecule type" value="Genomic_DNA"/>
</dbReference>
<dbReference type="InterPro" id="IPR026671">
    <property type="entry name" value="PPP1R18/Tprn"/>
</dbReference>
<feature type="compositionally biased region" description="Basic residues" evidence="1">
    <location>
        <begin position="1"/>
        <end position="23"/>
    </location>
</feature>
<gene>
    <name evidence="2" type="ORF">ANANG_G00264700</name>
</gene>
<evidence type="ECO:0000256" key="1">
    <source>
        <dbReference type="SAM" id="MobiDB-lite"/>
    </source>
</evidence>
<dbReference type="PANTHER" id="PTHR21685">
    <property type="entry name" value="TON-B BOX DOMAIN"/>
    <property type="match status" value="1"/>
</dbReference>
<protein>
    <submittedName>
        <fullName evidence="2">Uncharacterized protein</fullName>
    </submittedName>
</protein>
<proteinExistence type="predicted"/>
<dbReference type="PANTHER" id="PTHR21685:SF1">
    <property type="entry name" value="TAPERIN"/>
    <property type="match status" value="1"/>
</dbReference>
<accession>A0A9D3RP61</accession>
<evidence type="ECO:0000313" key="3">
    <source>
        <dbReference type="Proteomes" id="UP001044222"/>
    </source>
</evidence>
<sequence length="107" mass="11709">MRSGMGRKRRTCSGERKRRRRKAGANGHPRVSYTSTPTDSTNGSDLSSYTPKNSVDFSAWQEHKLDQPSFPGDSNSQGAEVSSEEVMLTPADGSSLSDFSSEPALYF</sequence>
<dbReference type="Proteomes" id="UP001044222">
    <property type="component" value="Chromosome 15"/>
</dbReference>
<keyword evidence="3" id="KW-1185">Reference proteome</keyword>
<evidence type="ECO:0000313" key="2">
    <source>
        <dbReference type="EMBL" id="KAG5834732.1"/>
    </source>
</evidence>
<dbReference type="AlphaFoldDB" id="A0A9D3RP61"/>
<reference evidence="2" key="1">
    <citation type="submission" date="2021-01" db="EMBL/GenBank/DDBJ databases">
        <title>A chromosome-scale assembly of European eel, Anguilla anguilla.</title>
        <authorList>
            <person name="Henkel C."/>
            <person name="Jong-Raadsen S.A."/>
            <person name="Dufour S."/>
            <person name="Weltzien F.-A."/>
            <person name="Palstra A.P."/>
            <person name="Pelster B."/>
            <person name="Spaink H.P."/>
            <person name="Van Den Thillart G.E."/>
            <person name="Jansen H."/>
            <person name="Zahm M."/>
            <person name="Klopp C."/>
            <person name="Cedric C."/>
            <person name="Louis A."/>
            <person name="Berthelot C."/>
            <person name="Parey E."/>
            <person name="Roest Crollius H."/>
            <person name="Montfort J."/>
            <person name="Robinson-Rechavi M."/>
            <person name="Bucao C."/>
            <person name="Bouchez O."/>
            <person name="Gislard M."/>
            <person name="Lluch J."/>
            <person name="Milhes M."/>
            <person name="Lampietro C."/>
            <person name="Lopez Roques C."/>
            <person name="Donnadieu C."/>
            <person name="Braasch I."/>
            <person name="Desvignes T."/>
            <person name="Postlethwait J."/>
            <person name="Bobe J."/>
            <person name="Guiguen Y."/>
            <person name="Dirks R."/>
        </authorList>
    </citation>
    <scope>NUCLEOTIDE SEQUENCE</scope>
    <source>
        <strain evidence="2">Tag_6206</strain>
        <tissue evidence="2">Liver</tissue>
    </source>
</reference>
<feature type="region of interest" description="Disordered" evidence="1">
    <location>
        <begin position="1"/>
        <end position="107"/>
    </location>
</feature>
<organism evidence="2 3">
    <name type="scientific">Anguilla anguilla</name>
    <name type="common">European freshwater eel</name>
    <name type="synonym">Muraena anguilla</name>
    <dbReference type="NCBI Taxonomy" id="7936"/>
    <lineage>
        <taxon>Eukaryota</taxon>
        <taxon>Metazoa</taxon>
        <taxon>Chordata</taxon>
        <taxon>Craniata</taxon>
        <taxon>Vertebrata</taxon>
        <taxon>Euteleostomi</taxon>
        <taxon>Actinopterygii</taxon>
        <taxon>Neopterygii</taxon>
        <taxon>Teleostei</taxon>
        <taxon>Anguilliformes</taxon>
        <taxon>Anguillidae</taxon>
        <taxon>Anguilla</taxon>
    </lineage>
</organism>
<name>A0A9D3RP61_ANGAN</name>
<feature type="compositionally biased region" description="Polar residues" evidence="1">
    <location>
        <begin position="32"/>
        <end position="56"/>
    </location>
</feature>
<comment type="caution">
    <text evidence="2">The sequence shown here is derived from an EMBL/GenBank/DDBJ whole genome shotgun (WGS) entry which is preliminary data.</text>
</comment>